<evidence type="ECO:0000313" key="3">
    <source>
        <dbReference type="Proteomes" id="UP001404956"/>
    </source>
</evidence>
<dbReference type="EMBL" id="BAABRV010000004">
    <property type="protein sequence ID" value="GAA5533616.1"/>
    <property type="molecule type" value="Genomic_DNA"/>
</dbReference>
<protein>
    <submittedName>
        <fullName evidence="2">Uncharacterized protein</fullName>
    </submittedName>
</protein>
<keyword evidence="1" id="KW-0472">Membrane</keyword>
<sequence length="71" mass="8111">MIFWGYARTMFGRRVPPNVVFLLSLLLAVLCGVAAYRYLRVDNWLPGLLWAAVAVWFLVDAARASGWRKKP</sequence>
<dbReference type="Proteomes" id="UP001404956">
    <property type="component" value="Unassembled WGS sequence"/>
</dbReference>
<proteinExistence type="predicted"/>
<keyword evidence="1" id="KW-1133">Transmembrane helix</keyword>
<keyword evidence="1" id="KW-0812">Transmembrane</keyword>
<gene>
    <name evidence="2" type="ORF">Dalu01_02023</name>
</gene>
<keyword evidence="3" id="KW-1185">Reference proteome</keyword>
<organism evidence="2 3">
    <name type="scientific">Deinococcus aluminii</name>
    <dbReference type="NCBI Taxonomy" id="1656885"/>
    <lineage>
        <taxon>Bacteria</taxon>
        <taxon>Thermotogati</taxon>
        <taxon>Deinococcota</taxon>
        <taxon>Deinococci</taxon>
        <taxon>Deinococcales</taxon>
        <taxon>Deinococcaceae</taxon>
        <taxon>Deinococcus</taxon>
    </lineage>
</organism>
<accession>A0ABP9XFC2</accession>
<evidence type="ECO:0000256" key="1">
    <source>
        <dbReference type="SAM" id="Phobius"/>
    </source>
</evidence>
<feature type="transmembrane region" description="Helical" evidence="1">
    <location>
        <begin position="45"/>
        <end position="62"/>
    </location>
</feature>
<comment type="caution">
    <text evidence="2">The sequence shown here is derived from an EMBL/GenBank/DDBJ whole genome shotgun (WGS) entry which is preliminary data.</text>
</comment>
<evidence type="ECO:0000313" key="2">
    <source>
        <dbReference type="EMBL" id="GAA5533616.1"/>
    </source>
</evidence>
<reference evidence="2 3" key="1">
    <citation type="submission" date="2024-02" db="EMBL/GenBank/DDBJ databases">
        <title>Deinococcus aluminii NBRC 112889.</title>
        <authorList>
            <person name="Ichikawa N."/>
            <person name="Katano-Makiyama Y."/>
            <person name="Hidaka K."/>
        </authorList>
    </citation>
    <scope>NUCLEOTIDE SEQUENCE [LARGE SCALE GENOMIC DNA]</scope>
    <source>
        <strain evidence="2 3">NBRC 112889</strain>
    </source>
</reference>
<name>A0ABP9XFC2_9DEIO</name>